<feature type="transmembrane region" description="Helical" evidence="1">
    <location>
        <begin position="56"/>
        <end position="78"/>
    </location>
</feature>
<evidence type="ECO:0000256" key="1">
    <source>
        <dbReference type="SAM" id="Phobius"/>
    </source>
</evidence>
<dbReference type="OrthoDB" id="9451547at2759"/>
<feature type="transmembrane region" description="Helical" evidence="1">
    <location>
        <begin position="243"/>
        <end position="262"/>
    </location>
</feature>
<dbReference type="AlphaFoldDB" id="A0A8K0UWE0"/>
<feature type="transmembrane region" description="Helical" evidence="1">
    <location>
        <begin position="219"/>
        <end position="237"/>
    </location>
</feature>
<feature type="signal peptide" evidence="2">
    <location>
        <begin position="1"/>
        <end position="28"/>
    </location>
</feature>
<reference evidence="3" key="1">
    <citation type="journal article" date="2021" name="New Phytol.">
        <title>Evolutionary innovations through gain and loss of genes in the ectomycorrhizal Boletales.</title>
        <authorList>
            <person name="Wu G."/>
            <person name="Miyauchi S."/>
            <person name="Morin E."/>
            <person name="Kuo A."/>
            <person name="Drula E."/>
            <person name="Varga T."/>
            <person name="Kohler A."/>
            <person name="Feng B."/>
            <person name="Cao Y."/>
            <person name="Lipzen A."/>
            <person name="Daum C."/>
            <person name="Hundley H."/>
            <person name="Pangilinan J."/>
            <person name="Johnson J."/>
            <person name="Barry K."/>
            <person name="LaButti K."/>
            <person name="Ng V."/>
            <person name="Ahrendt S."/>
            <person name="Min B."/>
            <person name="Choi I.G."/>
            <person name="Park H."/>
            <person name="Plett J.M."/>
            <person name="Magnuson J."/>
            <person name="Spatafora J.W."/>
            <person name="Nagy L.G."/>
            <person name="Henrissat B."/>
            <person name="Grigoriev I.V."/>
            <person name="Yang Z.L."/>
            <person name="Xu J."/>
            <person name="Martin F.M."/>
        </authorList>
    </citation>
    <scope>NUCLEOTIDE SEQUENCE</scope>
    <source>
        <strain evidence="3">KKN 215</strain>
    </source>
</reference>
<comment type="caution">
    <text evidence="3">The sequence shown here is derived from an EMBL/GenBank/DDBJ whole genome shotgun (WGS) entry which is preliminary data.</text>
</comment>
<accession>A0A8K0UWE0</accession>
<keyword evidence="1" id="KW-1133">Transmembrane helix</keyword>
<name>A0A8K0UWE0_9AGAR</name>
<organism evidence="3 4">
    <name type="scientific">Cristinia sonorae</name>
    <dbReference type="NCBI Taxonomy" id="1940300"/>
    <lineage>
        <taxon>Eukaryota</taxon>
        <taxon>Fungi</taxon>
        <taxon>Dikarya</taxon>
        <taxon>Basidiomycota</taxon>
        <taxon>Agaricomycotina</taxon>
        <taxon>Agaricomycetes</taxon>
        <taxon>Agaricomycetidae</taxon>
        <taxon>Agaricales</taxon>
        <taxon>Pleurotineae</taxon>
        <taxon>Stephanosporaceae</taxon>
        <taxon>Cristinia</taxon>
    </lineage>
</organism>
<dbReference type="Proteomes" id="UP000813824">
    <property type="component" value="Unassembled WGS sequence"/>
</dbReference>
<keyword evidence="4" id="KW-1185">Reference proteome</keyword>
<feature type="transmembrane region" description="Helical" evidence="1">
    <location>
        <begin position="349"/>
        <end position="369"/>
    </location>
</feature>
<keyword evidence="1" id="KW-0812">Transmembrane</keyword>
<evidence type="ECO:0000313" key="4">
    <source>
        <dbReference type="Proteomes" id="UP000813824"/>
    </source>
</evidence>
<sequence>MSRTPSDKLRRLLFLLVLAILICASASAALFAFTITHGHPTTFSEPHVGYQSGPSTRGTFTIISSCLFTIFSCIYVAIHPGIPRHTSSTGHDELFWVEVTRSKILMSLVALLEPELVFTFALDEAAKAWFITGEMHSKGYKRWTTRMSFVLQQGGLIRVPEYQDSDLDPEGSTLTDADSVDDIVRRRLTTNGTSWVIDYDYLAREIKYQSKSSSFSKSIVVLQILHLAAQVIGRLALGLPVTPLEYVACGYVLWAVAIYAVWWEKPYEMEGRVRLRIVERTELEEEREGKETETQPSLAQALYDNKWEPDDGGTHISTNRTNFGLYLRNELSMRANPTMFSCAGKADTMITLLVSLLGVLFGLIHVAAWDQQFISSWGQPLWRFSAIGQTINAAFIPICILWFVDVVLGHGITHIFAYLMLSIPLLFFTFARFNLLFLVVWSFWSLPEGAYVQLEWSKFIPGSLSS</sequence>
<proteinExistence type="predicted"/>
<dbReference type="PANTHER" id="PTHR35043">
    <property type="entry name" value="TRANSCRIPTION FACTOR DOMAIN-CONTAINING PROTEIN"/>
    <property type="match status" value="1"/>
</dbReference>
<keyword evidence="1" id="KW-0472">Membrane</keyword>
<dbReference type="PANTHER" id="PTHR35043:SF7">
    <property type="entry name" value="TRANSCRIPTION FACTOR DOMAIN-CONTAINING PROTEIN"/>
    <property type="match status" value="1"/>
</dbReference>
<feature type="transmembrane region" description="Helical" evidence="1">
    <location>
        <begin position="416"/>
        <end position="444"/>
    </location>
</feature>
<keyword evidence="2" id="KW-0732">Signal</keyword>
<evidence type="ECO:0000313" key="3">
    <source>
        <dbReference type="EMBL" id="KAH8105377.1"/>
    </source>
</evidence>
<gene>
    <name evidence="3" type="ORF">BXZ70DRAFT_920688</name>
</gene>
<feature type="transmembrane region" description="Helical" evidence="1">
    <location>
        <begin position="381"/>
        <end position="404"/>
    </location>
</feature>
<dbReference type="EMBL" id="JAEVFJ010000004">
    <property type="protein sequence ID" value="KAH8105377.1"/>
    <property type="molecule type" value="Genomic_DNA"/>
</dbReference>
<evidence type="ECO:0000256" key="2">
    <source>
        <dbReference type="SAM" id="SignalP"/>
    </source>
</evidence>
<feature type="chain" id="PRO_5035480599" evidence="2">
    <location>
        <begin position="29"/>
        <end position="466"/>
    </location>
</feature>
<protein>
    <submittedName>
        <fullName evidence="3">Uncharacterized protein</fullName>
    </submittedName>
</protein>